<evidence type="ECO:0000256" key="1">
    <source>
        <dbReference type="SAM" id="MobiDB-lite"/>
    </source>
</evidence>
<gene>
    <name evidence="2" type="ORF">GIB67_002443</name>
</gene>
<proteinExistence type="predicted"/>
<protein>
    <submittedName>
        <fullName evidence="2">Uncharacterized protein</fullName>
    </submittedName>
</protein>
<dbReference type="EMBL" id="JACGCM010000835">
    <property type="protein sequence ID" value="KAF6165621.1"/>
    <property type="molecule type" value="Genomic_DNA"/>
</dbReference>
<feature type="region of interest" description="Disordered" evidence="1">
    <location>
        <begin position="264"/>
        <end position="297"/>
    </location>
</feature>
<evidence type="ECO:0000313" key="3">
    <source>
        <dbReference type="Proteomes" id="UP000541444"/>
    </source>
</evidence>
<evidence type="ECO:0000313" key="2">
    <source>
        <dbReference type="EMBL" id="KAF6165621.1"/>
    </source>
</evidence>
<keyword evidence="3" id="KW-1185">Reference proteome</keyword>
<organism evidence="2 3">
    <name type="scientific">Kingdonia uniflora</name>
    <dbReference type="NCBI Taxonomy" id="39325"/>
    <lineage>
        <taxon>Eukaryota</taxon>
        <taxon>Viridiplantae</taxon>
        <taxon>Streptophyta</taxon>
        <taxon>Embryophyta</taxon>
        <taxon>Tracheophyta</taxon>
        <taxon>Spermatophyta</taxon>
        <taxon>Magnoliopsida</taxon>
        <taxon>Ranunculales</taxon>
        <taxon>Circaeasteraceae</taxon>
        <taxon>Kingdonia</taxon>
    </lineage>
</organism>
<accession>A0A7J7NEH0</accession>
<reference evidence="2 3" key="1">
    <citation type="journal article" date="2020" name="IScience">
        <title>Genome Sequencing of the Endangered Kingdonia uniflora (Circaeasteraceae, Ranunculales) Reveals Potential Mechanisms of Evolutionary Specialization.</title>
        <authorList>
            <person name="Sun Y."/>
            <person name="Deng T."/>
            <person name="Zhang A."/>
            <person name="Moore M.J."/>
            <person name="Landis J.B."/>
            <person name="Lin N."/>
            <person name="Zhang H."/>
            <person name="Zhang X."/>
            <person name="Huang J."/>
            <person name="Zhang X."/>
            <person name="Sun H."/>
            <person name="Wang H."/>
        </authorList>
    </citation>
    <scope>NUCLEOTIDE SEQUENCE [LARGE SCALE GENOMIC DNA]</scope>
    <source>
        <strain evidence="2">TB1705</strain>
        <tissue evidence="2">Leaf</tissue>
    </source>
</reference>
<dbReference type="Proteomes" id="UP000541444">
    <property type="component" value="Unassembled WGS sequence"/>
</dbReference>
<comment type="caution">
    <text evidence="2">The sequence shown here is derived from an EMBL/GenBank/DDBJ whole genome shotgun (WGS) entry which is preliminary data.</text>
</comment>
<sequence length="297" mass="33357">MLPNIDFSHIKSGNVSISHLRTYLTIAVDREDDITIFSCFYPLHDGTFVVPNGKHTVPLGYLTTVADLDEVAQYDWGSAILASLYHGLDTAYWFYEYCGVGHPIVKKDVKYHIDHRTIETITWRPWLESVVSELDDIRVVTLLSRILLDPLLNMSPHLSSADLQAMRQAGIVECEQFVIREEQETYASYWANQTAKVGTLLTDSQRMGNIDLFGPSALRAESARDAQTIQDLTGEVATLRRYLDSIDDQLYAHDLHLRRGRNVRVVPLPPGGGARTRQRRSGLQTRGGGSGRSDPSQ</sequence>
<dbReference type="AlphaFoldDB" id="A0A7J7NEH0"/>
<name>A0A7J7NEH0_9MAGN</name>